<dbReference type="Gene3D" id="2.30.29.30">
    <property type="entry name" value="Pleckstrin-homology domain (PH domain)/Phosphotyrosine-binding domain (PTB)"/>
    <property type="match status" value="1"/>
</dbReference>
<protein>
    <submittedName>
        <fullName evidence="1">Uncharacterized protein</fullName>
    </submittedName>
</protein>
<gene>
    <name evidence="1" type="ORF">DPMN_135379</name>
</gene>
<dbReference type="EMBL" id="JAIWYP010000006">
    <property type="protein sequence ID" value="KAH3807046.1"/>
    <property type="molecule type" value="Genomic_DNA"/>
</dbReference>
<keyword evidence="2" id="KW-1185">Reference proteome</keyword>
<accession>A0A9D4FZ21</accession>
<dbReference type="AlphaFoldDB" id="A0A9D4FZ21"/>
<reference evidence="1" key="1">
    <citation type="journal article" date="2019" name="bioRxiv">
        <title>The Genome of the Zebra Mussel, Dreissena polymorpha: A Resource for Invasive Species Research.</title>
        <authorList>
            <person name="McCartney M.A."/>
            <person name="Auch B."/>
            <person name="Kono T."/>
            <person name="Mallez S."/>
            <person name="Zhang Y."/>
            <person name="Obille A."/>
            <person name="Becker A."/>
            <person name="Abrahante J.E."/>
            <person name="Garbe J."/>
            <person name="Badalamenti J.P."/>
            <person name="Herman A."/>
            <person name="Mangelson H."/>
            <person name="Liachko I."/>
            <person name="Sullivan S."/>
            <person name="Sone E.D."/>
            <person name="Koren S."/>
            <person name="Silverstein K.A.T."/>
            <person name="Beckman K.B."/>
            <person name="Gohl D.M."/>
        </authorList>
    </citation>
    <scope>NUCLEOTIDE SEQUENCE</scope>
    <source>
        <strain evidence="1">Duluth1</strain>
        <tissue evidence="1">Whole animal</tissue>
    </source>
</reference>
<proteinExistence type="predicted"/>
<dbReference type="Proteomes" id="UP000828390">
    <property type="component" value="Unassembled WGS sequence"/>
</dbReference>
<name>A0A9D4FZ21_DREPO</name>
<comment type="caution">
    <text evidence="1">The sequence shown here is derived from an EMBL/GenBank/DDBJ whole genome shotgun (WGS) entry which is preliminary data.</text>
</comment>
<sequence length="62" mass="7116">MKNFKQRHFCLTTKSLTYGKVAGAIPLCKIPVGDIRAVERLAEQSFKMKYVRRVLHVLIVIV</sequence>
<reference evidence="1" key="2">
    <citation type="submission" date="2020-11" db="EMBL/GenBank/DDBJ databases">
        <authorList>
            <person name="McCartney M.A."/>
            <person name="Auch B."/>
            <person name="Kono T."/>
            <person name="Mallez S."/>
            <person name="Becker A."/>
            <person name="Gohl D.M."/>
            <person name="Silverstein K.A.T."/>
            <person name="Koren S."/>
            <person name="Bechman K.B."/>
            <person name="Herman A."/>
            <person name="Abrahante J.E."/>
            <person name="Garbe J."/>
        </authorList>
    </citation>
    <scope>NUCLEOTIDE SEQUENCE</scope>
    <source>
        <strain evidence="1">Duluth1</strain>
        <tissue evidence="1">Whole animal</tissue>
    </source>
</reference>
<evidence type="ECO:0000313" key="1">
    <source>
        <dbReference type="EMBL" id="KAH3807046.1"/>
    </source>
</evidence>
<organism evidence="1 2">
    <name type="scientific">Dreissena polymorpha</name>
    <name type="common">Zebra mussel</name>
    <name type="synonym">Mytilus polymorpha</name>
    <dbReference type="NCBI Taxonomy" id="45954"/>
    <lineage>
        <taxon>Eukaryota</taxon>
        <taxon>Metazoa</taxon>
        <taxon>Spiralia</taxon>
        <taxon>Lophotrochozoa</taxon>
        <taxon>Mollusca</taxon>
        <taxon>Bivalvia</taxon>
        <taxon>Autobranchia</taxon>
        <taxon>Heteroconchia</taxon>
        <taxon>Euheterodonta</taxon>
        <taxon>Imparidentia</taxon>
        <taxon>Neoheterodontei</taxon>
        <taxon>Myida</taxon>
        <taxon>Dreissenoidea</taxon>
        <taxon>Dreissenidae</taxon>
        <taxon>Dreissena</taxon>
    </lineage>
</organism>
<dbReference type="InterPro" id="IPR011993">
    <property type="entry name" value="PH-like_dom_sf"/>
</dbReference>
<dbReference type="SUPFAM" id="SSF50729">
    <property type="entry name" value="PH domain-like"/>
    <property type="match status" value="1"/>
</dbReference>
<evidence type="ECO:0000313" key="2">
    <source>
        <dbReference type="Proteomes" id="UP000828390"/>
    </source>
</evidence>